<dbReference type="AlphaFoldDB" id="A0A812Y9U1"/>
<dbReference type="OrthoDB" id="10371447at2759"/>
<evidence type="ECO:0000313" key="1">
    <source>
        <dbReference type="EMBL" id="CAE7771945.1"/>
    </source>
</evidence>
<comment type="caution">
    <text evidence="1">The sequence shown here is derived from an EMBL/GenBank/DDBJ whole genome shotgun (WGS) entry which is preliminary data.</text>
</comment>
<gene>
    <name evidence="1" type="primary">R1</name>
    <name evidence="1" type="ORF">SPIL2461_LOCUS22760</name>
</gene>
<protein>
    <submittedName>
        <fullName evidence="1">R1 protein</fullName>
    </submittedName>
</protein>
<keyword evidence="2" id="KW-1185">Reference proteome</keyword>
<reference evidence="1" key="1">
    <citation type="submission" date="2021-02" db="EMBL/GenBank/DDBJ databases">
        <authorList>
            <person name="Dougan E. K."/>
            <person name="Rhodes N."/>
            <person name="Thang M."/>
            <person name="Chan C."/>
        </authorList>
    </citation>
    <scope>NUCLEOTIDE SEQUENCE</scope>
</reference>
<name>A0A812Y9U1_SYMPI</name>
<dbReference type="Proteomes" id="UP000649617">
    <property type="component" value="Unassembled WGS sequence"/>
</dbReference>
<feature type="non-terminal residue" evidence="1">
    <location>
        <position position="1"/>
    </location>
</feature>
<sequence>DWNDQRKVRLEINTDAGLKGCQFVLHKKPGEWLKNGSHNFSLDFSKVADGRGFRDLVAHLANENSTAKVSCYSSSGVEVAILAAADGACCDVQAIVRSGRNLVLQYGPAGNDRRWTSSTRLRLQKAAGDIYQGQITLEAQDLNKYLMFVLHDPSNDQWLKDSGQDFAFERASRLFSAFVEEAGSAQI</sequence>
<evidence type="ECO:0000313" key="2">
    <source>
        <dbReference type="Proteomes" id="UP000649617"/>
    </source>
</evidence>
<accession>A0A812Y9U1</accession>
<dbReference type="EMBL" id="CAJNIZ010047621">
    <property type="protein sequence ID" value="CAE7771945.1"/>
    <property type="molecule type" value="Genomic_DNA"/>
</dbReference>
<organism evidence="1 2">
    <name type="scientific">Symbiodinium pilosum</name>
    <name type="common">Dinoflagellate</name>
    <dbReference type="NCBI Taxonomy" id="2952"/>
    <lineage>
        <taxon>Eukaryota</taxon>
        <taxon>Sar</taxon>
        <taxon>Alveolata</taxon>
        <taxon>Dinophyceae</taxon>
        <taxon>Suessiales</taxon>
        <taxon>Symbiodiniaceae</taxon>
        <taxon>Symbiodinium</taxon>
    </lineage>
</organism>
<proteinExistence type="predicted"/>